<organism evidence="2 3">
    <name type="scientific">Segatella hominis</name>
    <dbReference type="NCBI Taxonomy" id="2518605"/>
    <lineage>
        <taxon>Bacteria</taxon>
        <taxon>Pseudomonadati</taxon>
        <taxon>Bacteroidota</taxon>
        <taxon>Bacteroidia</taxon>
        <taxon>Bacteroidales</taxon>
        <taxon>Prevotellaceae</taxon>
        <taxon>Segatella</taxon>
    </lineage>
</organism>
<keyword evidence="3" id="KW-1185">Reference proteome</keyword>
<accession>A0A4Y8USM0</accession>
<dbReference type="Proteomes" id="UP000297872">
    <property type="component" value="Unassembled WGS sequence"/>
</dbReference>
<dbReference type="InterPro" id="IPR015925">
    <property type="entry name" value="Ryanodine_IP3_receptor"/>
</dbReference>
<evidence type="ECO:0000259" key="1">
    <source>
        <dbReference type="Pfam" id="PF02026"/>
    </source>
</evidence>
<gene>
    <name evidence="2" type="ORF">EXN75_16150</name>
</gene>
<dbReference type="RefSeq" id="WP_118119645.1">
    <property type="nucleotide sequence ID" value="NZ_SGVY01000076.1"/>
</dbReference>
<dbReference type="GO" id="GO:0034704">
    <property type="term" value="C:calcium channel complex"/>
    <property type="evidence" value="ECO:0007669"/>
    <property type="project" value="TreeGrafter"/>
</dbReference>
<protein>
    <submittedName>
        <fullName evidence="2">Ryanodine receptor Ryr</fullName>
    </submittedName>
</protein>
<reference evidence="2 3" key="1">
    <citation type="submission" date="2019-02" db="EMBL/GenBank/DDBJ databases">
        <title>Draft Genome Sequence of the Prevotella sp. BCRC 81118, Isolated from Human Feces.</title>
        <authorList>
            <person name="Huang C.-H."/>
        </authorList>
    </citation>
    <scope>NUCLEOTIDE SEQUENCE [LARGE SCALE GENOMIC DNA]</scope>
    <source>
        <strain evidence="2 3">BCRC 81118</strain>
    </source>
</reference>
<evidence type="ECO:0000313" key="2">
    <source>
        <dbReference type="EMBL" id="TFH70777.1"/>
    </source>
</evidence>
<dbReference type="OrthoDB" id="227202at2"/>
<dbReference type="GeneID" id="302996793"/>
<dbReference type="AlphaFoldDB" id="A0A4Y8USM0"/>
<dbReference type="GO" id="GO:0014808">
    <property type="term" value="P:release of sequestered calcium ion into cytosol by sarcoplasmic reticulum"/>
    <property type="evidence" value="ECO:0007669"/>
    <property type="project" value="TreeGrafter"/>
</dbReference>
<dbReference type="GO" id="GO:0005219">
    <property type="term" value="F:ryanodine-sensitive calcium-release channel activity"/>
    <property type="evidence" value="ECO:0007669"/>
    <property type="project" value="TreeGrafter"/>
</dbReference>
<dbReference type="PANTHER" id="PTHR46399:SF8">
    <property type="entry name" value="B30.2_SPRY DOMAIN-CONTAINING PROTEIN"/>
    <property type="match status" value="1"/>
</dbReference>
<dbReference type="InterPro" id="IPR003032">
    <property type="entry name" value="Ryanodine_rcpt"/>
</dbReference>
<sequence length="97" mass="11193">MNKNNYTPHPIDTKNVGLPMELQALAEDIAKNVHEVWASGRMKDGWTYGEERNDAEKKHPCLVPYEDLSEEEKEYDRNTSIETIKLILTLGFKISKD</sequence>
<dbReference type="EMBL" id="SGVY01000076">
    <property type="protein sequence ID" value="TFH70777.1"/>
    <property type="molecule type" value="Genomic_DNA"/>
</dbReference>
<proteinExistence type="predicted"/>
<keyword evidence="2" id="KW-0675">Receptor</keyword>
<dbReference type="Gene3D" id="6.20.350.10">
    <property type="match status" value="1"/>
</dbReference>
<evidence type="ECO:0000313" key="3">
    <source>
        <dbReference type="Proteomes" id="UP000297872"/>
    </source>
</evidence>
<comment type="caution">
    <text evidence="2">The sequence shown here is derived from an EMBL/GenBank/DDBJ whole genome shotgun (WGS) entry which is preliminary data.</text>
</comment>
<dbReference type="Pfam" id="PF02026">
    <property type="entry name" value="RyR"/>
    <property type="match status" value="1"/>
</dbReference>
<dbReference type="PANTHER" id="PTHR46399">
    <property type="entry name" value="B30.2/SPRY DOMAIN-CONTAINING PROTEIN"/>
    <property type="match status" value="1"/>
</dbReference>
<feature type="domain" description="Ryanodine receptor Ryr" evidence="1">
    <location>
        <begin position="6"/>
        <end position="95"/>
    </location>
</feature>
<name>A0A4Y8USM0_9BACT</name>